<evidence type="ECO:0000313" key="2">
    <source>
        <dbReference type="Proteomes" id="UP000066624"/>
    </source>
</evidence>
<protein>
    <submittedName>
        <fullName evidence="1">Uncharacterized protein</fullName>
    </submittedName>
</protein>
<gene>
    <name evidence="1" type="ORF">WM2015_2489</name>
</gene>
<name>A0A0K0XYT6_9GAMM</name>
<dbReference type="AlphaFoldDB" id="A0A0K0XYT6"/>
<proteinExistence type="predicted"/>
<dbReference type="STRING" id="1579979.WM2015_2489"/>
<sequence>MPQRSSARSQKLRQSIAAEAARIMATEGQRSYLLAKQKAAERLGASTRNGLPSNAEVEDELKTWQQLYGGEELKEALENLRREAAAAMRFLDDFRPRLVGPVAEGTADQFSRVCLQVFSDDPDAVVRYLMENHIAFDQERRRVRWHDGKPRTVDVLVVDRRGTLVEMMLMIGRDALQPLPSPIDGRPQLRLALSEVEALLKPSGMPPMPPPRGGH</sequence>
<reference evidence="1 2" key="1">
    <citation type="submission" date="2015-07" db="EMBL/GenBank/DDBJ databases">
        <authorList>
            <person name="Noorani M."/>
        </authorList>
    </citation>
    <scope>NUCLEOTIDE SEQUENCE [LARGE SCALE GENOMIC DNA]</scope>
    <source>
        <strain evidence="1 2">KCTC 42284</strain>
    </source>
</reference>
<dbReference type="RefSeq" id="WP_049726378.1">
    <property type="nucleotide sequence ID" value="NZ_CP012154.1"/>
</dbReference>
<dbReference type="Proteomes" id="UP000066624">
    <property type="component" value="Chromosome"/>
</dbReference>
<organism evidence="1 2">
    <name type="scientific">Wenzhouxiangella marina</name>
    <dbReference type="NCBI Taxonomy" id="1579979"/>
    <lineage>
        <taxon>Bacteria</taxon>
        <taxon>Pseudomonadati</taxon>
        <taxon>Pseudomonadota</taxon>
        <taxon>Gammaproteobacteria</taxon>
        <taxon>Chromatiales</taxon>
        <taxon>Wenzhouxiangellaceae</taxon>
        <taxon>Wenzhouxiangella</taxon>
    </lineage>
</organism>
<evidence type="ECO:0000313" key="1">
    <source>
        <dbReference type="EMBL" id="AKS42848.1"/>
    </source>
</evidence>
<dbReference type="KEGG" id="wma:WM2015_2489"/>
<dbReference type="OrthoDB" id="5294130at2"/>
<keyword evidence="2" id="KW-1185">Reference proteome</keyword>
<accession>A0A0K0XYT6</accession>
<dbReference type="EMBL" id="CP012154">
    <property type="protein sequence ID" value="AKS42848.1"/>
    <property type="molecule type" value="Genomic_DNA"/>
</dbReference>